<gene>
    <name evidence="3" type="primary">LRRC9</name>
    <name evidence="3" type="ORF">HK100_008832</name>
</gene>
<keyword evidence="1" id="KW-0433">Leucine-rich repeat</keyword>
<dbReference type="InterPro" id="IPR050576">
    <property type="entry name" value="Cilia_flagella_integrity"/>
</dbReference>
<dbReference type="PANTHER" id="PTHR45973">
    <property type="entry name" value="PROTEIN PHOSPHATASE 1 REGULATORY SUBUNIT SDS22-RELATED"/>
    <property type="match status" value="1"/>
</dbReference>
<protein>
    <submittedName>
        <fullName evidence="3">Leucine-rich repeat-containing protein 9</fullName>
    </submittedName>
</protein>
<evidence type="ECO:0000256" key="1">
    <source>
        <dbReference type="ARBA" id="ARBA00022614"/>
    </source>
</evidence>
<dbReference type="PROSITE" id="PS51450">
    <property type="entry name" value="LRR"/>
    <property type="match status" value="2"/>
</dbReference>
<reference evidence="3" key="1">
    <citation type="submission" date="2020-05" db="EMBL/GenBank/DDBJ databases">
        <title>Phylogenomic resolution of chytrid fungi.</title>
        <authorList>
            <person name="Stajich J.E."/>
            <person name="Amses K."/>
            <person name="Simmons R."/>
            <person name="Seto K."/>
            <person name="Myers J."/>
            <person name="Bonds A."/>
            <person name="Quandt C.A."/>
            <person name="Barry K."/>
            <person name="Liu P."/>
            <person name="Grigoriev I."/>
            <person name="Longcore J.E."/>
            <person name="James T.Y."/>
        </authorList>
    </citation>
    <scope>NUCLEOTIDE SEQUENCE</scope>
    <source>
        <strain evidence="3">JEL0513</strain>
    </source>
</reference>
<dbReference type="Pfam" id="PF14580">
    <property type="entry name" value="LRR_9"/>
    <property type="match status" value="1"/>
</dbReference>
<dbReference type="EMBL" id="JADGJH010000438">
    <property type="protein sequence ID" value="KAJ3129093.1"/>
    <property type="molecule type" value="Genomic_DNA"/>
</dbReference>
<dbReference type="InterPro" id="IPR001611">
    <property type="entry name" value="Leu-rich_rpt"/>
</dbReference>
<accession>A0AAD5XEG5</accession>
<sequence>MQGLEKLVNLEVLWLCDNEIIQIEKVRCLKMLRELHVGNNRIASIGESLNENMSLESLNIAGNRLSSFRDVLFLAILPKLASLSLSDPNCADNPICFLSNYQTHVIYHLPNLKVLDTLEITEESRRIISATVLKKRMYYTMRVRTIKRNTNFLIKLLQIQTDNDENQIEEILGDLMKAGKSVQRAKDDLSLMQNSQEKIFINTNVML</sequence>
<dbReference type="Gene3D" id="3.80.10.10">
    <property type="entry name" value="Ribonuclease Inhibitor"/>
    <property type="match status" value="1"/>
</dbReference>
<organism evidence="3 4">
    <name type="scientific">Physocladia obscura</name>
    <dbReference type="NCBI Taxonomy" id="109957"/>
    <lineage>
        <taxon>Eukaryota</taxon>
        <taxon>Fungi</taxon>
        <taxon>Fungi incertae sedis</taxon>
        <taxon>Chytridiomycota</taxon>
        <taxon>Chytridiomycota incertae sedis</taxon>
        <taxon>Chytridiomycetes</taxon>
        <taxon>Chytridiales</taxon>
        <taxon>Chytriomycetaceae</taxon>
        <taxon>Physocladia</taxon>
    </lineage>
</organism>
<comment type="caution">
    <text evidence="3">The sequence shown here is derived from an EMBL/GenBank/DDBJ whole genome shotgun (WGS) entry which is preliminary data.</text>
</comment>
<dbReference type="PANTHER" id="PTHR45973:SF35">
    <property type="entry name" value="LEUCINE-RICH REPEAT-CONTAINING PROTEIN 43"/>
    <property type="match status" value="1"/>
</dbReference>
<dbReference type="InterPro" id="IPR032675">
    <property type="entry name" value="LRR_dom_sf"/>
</dbReference>
<keyword evidence="4" id="KW-1185">Reference proteome</keyword>
<proteinExistence type="predicted"/>
<evidence type="ECO:0000313" key="3">
    <source>
        <dbReference type="EMBL" id="KAJ3129093.1"/>
    </source>
</evidence>
<dbReference type="SUPFAM" id="SSF52058">
    <property type="entry name" value="L domain-like"/>
    <property type="match status" value="1"/>
</dbReference>
<dbReference type="AlphaFoldDB" id="A0AAD5XEG5"/>
<evidence type="ECO:0000313" key="4">
    <source>
        <dbReference type="Proteomes" id="UP001211907"/>
    </source>
</evidence>
<dbReference type="Proteomes" id="UP001211907">
    <property type="component" value="Unassembled WGS sequence"/>
</dbReference>
<name>A0AAD5XEG5_9FUNG</name>
<evidence type="ECO:0000256" key="2">
    <source>
        <dbReference type="ARBA" id="ARBA00022737"/>
    </source>
</evidence>
<keyword evidence="2" id="KW-0677">Repeat</keyword>